<dbReference type="InterPro" id="IPR011622">
    <property type="entry name" value="7TMR_DISM_rcpt_extracell_dom2"/>
</dbReference>
<dbReference type="AlphaFoldDB" id="A0A9X4KY84"/>
<protein>
    <recommendedName>
        <fullName evidence="2">7TM-DISM receptor extracellular domain-containing protein</fullName>
    </recommendedName>
</protein>
<reference evidence="3" key="1">
    <citation type="submission" date="2022-10" db="EMBL/GenBank/DDBJ databases">
        <title>Comparative genomic analysis of Cohnella hashimotonis sp. nov., isolated from the International Space Station.</title>
        <authorList>
            <person name="Simpson A."/>
            <person name="Venkateswaran K."/>
        </authorList>
    </citation>
    <scope>NUCLEOTIDE SEQUENCE</scope>
    <source>
        <strain evidence="3">DSM 28161</strain>
    </source>
</reference>
<name>A0A9X4KY84_9BACL</name>
<gene>
    <name evidence="3" type="ORF">OMP40_32745</name>
</gene>
<comment type="caution">
    <text evidence="3">The sequence shown here is derived from an EMBL/GenBank/DDBJ whole genome shotgun (WGS) entry which is preliminary data.</text>
</comment>
<evidence type="ECO:0000313" key="4">
    <source>
        <dbReference type="Proteomes" id="UP001153404"/>
    </source>
</evidence>
<sequence length="224" mass="26025">MGRLLAALIYLFVSMLSTWPSEADAAEAPYGLLELRDSQQALSLNDRMELLPDDAGHLSYADMSSPDIARQFSPIRGRIAFGYASSVYWFRFAVRNDTPNDKWIVQMDNPLIERIQMYASVEATPLRGNYPAYELKLPPGETTFVYFRLATDGEMTTPLQAVRSMDVSKHANEILFLFRLVLWLDRHRDRIRPHSFVLHPRHRLSLLPDRSRQLRRFQFHLERA</sequence>
<dbReference type="Gene3D" id="2.60.40.2380">
    <property type="match status" value="1"/>
</dbReference>
<feature type="signal peptide" evidence="1">
    <location>
        <begin position="1"/>
        <end position="25"/>
    </location>
</feature>
<keyword evidence="4" id="KW-1185">Reference proteome</keyword>
<feature type="chain" id="PRO_5040961033" description="7TM-DISM receptor extracellular domain-containing protein" evidence="1">
    <location>
        <begin position="26"/>
        <end position="224"/>
    </location>
</feature>
<feature type="domain" description="7TM-DISM receptor extracellular" evidence="2">
    <location>
        <begin position="46"/>
        <end position="160"/>
    </location>
</feature>
<dbReference type="Proteomes" id="UP001153404">
    <property type="component" value="Unassembled WGS sequence"/>
</dbReference>
<evidence type="ECO:0000256" key="1">
    <source>
        <dbReference type="SAM" id="SignalP"/>
    </source>
</evidence>
<dbReference type="RefSeq" id="WP_277538191.1">
    <property type="nucleotide sequence ID" value="NZ_JAPDIA010000008.1"/>
</dbReference>
<keyword evidence="1" id="KW-0732">Signal</keyword>
<organism evidence="3 4">
    <name type="scientific">Cohnella rhizosphaerae</name>
    <dbReference type="NCBI Taxonomy" id="1457232"/>
    <lineage>
        <taxon>Bacteria</taxon>
        <taxon>Bacillati</taxon>
        <taxon>Bacillota</taxon>
        <taxon>Bacilli</taxon>
        <taxon>Bacillales</taxon>
        <taxon>Paenibacillaceae</taxon>
        <taxon>Cohnella</taxon>
    </lineage>
</organism>
<dbReference type="Pfam" id="PF07696">
    <property type="entry name" value="7TMR-DISMED2"/>
    <property type="match status" value="1"/>
</dbReference>
<evidence type="ECO:0000313" key="3">
    <source>
        <dbReference type="EMBL" id="MDG0813529.1"/>
    </source>
</evidence>
<dbReference type="EMBL" id="JAPDIA010000008">
    <property type="protein sequence ID" value="MDG0813529.1"/>
    <property type="molecule type" value="Genomic_DNA"/>
</dbReference>
<evidence type="ECO:0000259" key="2">
    <source>
        <dbReference type="Pfam" id="PF07696"/>
    </source>
</evidence>
<proteinExistence type="predicted"/>
<accession>A0A9X4KY84</accession>